<dbReference type="EMBL" id="UYWX01006390">
    <property type="protein sequence ID" value="VDM26352.1"/>
    <property type="molecule type" value="Genomic_DNA"/>
</dbReference>
<evidence type="ECO:0000313" key="1">
    <source>
        <dbReference type="EMBL" id="VDM26352.1"/>
    </source>
</evidence>
<proteinExistence type="predicted"/>
<dbReference type="WBParaSite" id="TTAC_0000516101-mRNA-1">
    <property type="protein sequence ID" value="TTAC_0000516101-mRNA-1"/>
    <property type="gene ID" value="TTAC_0000516101"/>
</dbReference>
<reference evidence="1 2" key="2">
    <citation type="submission" date="2018-11" db="EMBL/GenBank/DDBJ databases">
        <authorList>
            <consortium name="Pathogen Informatics"/>
        </authorList>
    </citation>
    <scope>NUCLEOTIDE SEQUENCE [LARGE SCALE GENOMIC DNA]</scope>
</reference>
<dbReference type="Proteomes" id="UP000274429">
    <property type="component" value="Unassembled WGS sequence"/>
</dbReference>
<gene>
    <name evidence="1" type="ORF">TTAC_LOCUS5146</name>
</gene>
<accession>A0A0R3WWM1</accession>
<name>A0A0R3WWM1_HYDTA</name>
<protein>
    <submittedName>
        <fullName evidence="3">Beta-galactosidase</fullName>
    </submittedName>
</protein>
<dbReference type="STRING" id="6205.A0A0R3WWM1"/>
<evidence type="ECO:0000313" key="2">
    <source>
        <dbReference type="Proteomes" id="UP000274429"/>
    </source>
</evidence>
<keyword evidence="2" id="KW-1185">Reference proteome</keyword>
<dbReference type="OrthoDB" id="3176171at2759"/>
<evidence type="ECO:0000313" key="3">
    <source>
        <dbReference type="WBParaSite" id="TTAC_0000516101-mRNA-1"/>
    </source>
</evidence>
<organism evidence="3">
    <name type="scientific">Hydatigena taeniaeformis</name>
    <name type="common">Feline tapeworm</name>
    <name type="synonym">Taenia taeniaeformis</name>
    <dbReference type="NCBI Taxonomy" id="6205"/>
    <lineage>
        <taxon>Eukaryota</taxon>
        <taxon>Metazoa</taxon>
        <taxon>Spiralia</taxon>
        <taxon>Lophotrochozoa</taxon>
        <taxon>Platyhelminthes</taxon>
        <taxon>Cestoda</taxon>
        <taxon>Eucestoda</taxon>
        <taxon>Cyclophyllidea</taxon>
        <taxon>Taeniidae</taxon>
        <taxon>Hydatigera</taxon>
    </lineage>
</organism>
<reference evidence="3" key="1">
    <citation type="submission" date="2017-02" db="UniProtKB">
        <authorList>
            <consortium name="WormBaseParasite"/>
        </authorList>
    </citation>
    <scope>IDENTIFICATION</scope>
</reference>
<sequence>MDILWNNAVLLKEANVMSVELDKKMQYQFVMLSDTPYTPLKDELMEVRNSLQNHDTRTVDGLNSSPAVEEPPLNRGIIAVEAFNTVNGLSYKWSLQAF</sequence>
<dbReference type="AlphaFoldDB" id="A0A0R3WWM1"/>